<accession>A0A0A9FL30</accession>
<sequence>MFIQILKQNERLQRCLPEKVPLEFSLSAAFSRPGPALSRPCSVRCSWAQAASRASRPKSFRFVNATFLSMTRFQAFPLRPYRTANLIGSRKR</sequence>
<dbReference type="AlphaFoldDB" id="A0A0A9FL30"/>
<organism evidence="1">
    <name type="scientific">Arundo donax</name>
    <name type="common">Giant reed</name>
    <name type="synonym">Donax arundinaceus</name>
    <dbReference type="NCBI Taxonomy" id="35708"/>
    <lineage>
        <taxon>Eukaryota</taxon>
        <taxon>Viridiplantae</taxon>
        <taxon>Streptophyta</taxon>
        <taxon>Embryophyta</taxon>
        <taxon>Tracheophyta</taxon>
        <taxon>Spermatophyta</taxon>
        <taxon>Magnoliopsida</taxon>
        <taxon>Liliopsida</taxon>
        <taxon>Poales</taxon>
        <taxon>Poaceae</taxon>
        <taxon>PACMAD clade</taxon>
        <taxon>Arundinoideae</taxon>
        <taxon>Arundineae</taxon>
        <taxon>Arundo</taxon>
    </lineage>
</organism>
<proteinExistence type="predicted"/>
<evidence type="ECO:0000313" key="1">
    <source>
        <dbReference type="EMBL" id="JAE13042.1"/>
    </source>
</evidence>
<name>A0A0A9FL30_ARUDO</name>
<protein>
    <submittedName>
        <fullName evidence="1">Uncharacterized protein</fullName>
    </submittedName>
</protein>
<reference evidence="1" key="1">
    <citation type="submission" date="2014-09" db="EMBL/GenBank/DDBJ databases">
        <authorList>
            <person name="Magalhaes I.L.F."/>
            <person name="Oliveira U."/>
            <person name="Santos F.R."/>
            <person name="Vidigal T.H.D.A."/>
            <person name="Brescovit A.D."/>
            <person name="Santos A.J."/>
        </authorList>
    </citation>
    <scope>NUCLEOTIDE SEQUENCE</scope>
    <source>
        <tissue evidence="1">Shoot tissue taken approximately 20 cm above the soil surface</tissue>
    </source>
</reference>
<dbReference type="EMBL" id="GBRH01184854">
    <property type="protein sequence ID" value="JAE13042.1"/>
    <property type="molecule type" value="Transcribed_RNA"/>
</dbReference>
<reference evidence="1" key="2">
    <citation type="journal article" date="2015" name="Data Brief">
        <title>Shoot transcriptome of the giant reed, Arundo donax.</title>
        <authorList>
            <person name="Barrero R.A."/>
            <person name="Guerrero F.D."/>
            <person name="Moolhuijzen P."/>
            <person name="Goolsby J.A."/>
            <person name="Tidwell J."/>
            <person name="Bellgard S.E."/>
            <person name="Bellgard M.I."/>
        </authorList>
    </citation>
    <scope>NUCLEOTIDE SEQUENCE</scope>
    <source>
        <tissue evidence="1">Shoot tissue taken approximately 20 cm above the soil surface</tissue>
    </source>
</reference>